<proteinExistence type="predicted"/>
<accession>A0A2P5BZ18</accession>
<organism evidence="1 2">
    <name type="scientific">Parasponia andersonii</name>
    <name type="common">Sponia andersonii</name>
    <dbReference type="NCBI Taxonomy" id="3476"/>
    <lineage>
        <taxon>Eukaryota</taxon>
        <taxon>Viridiplantae</taxon>
        <taxon>Streptophyta</taxon>
        <taxon>Embryophyta</taxon>
        <taxon>Tracheophyta</taxon>
        <taxon>Spermatophyta</taxon>
        <taxon>Magnoliopsida</taxon>
        <taxon>eudicotyledons</taxon>
        <taxon>Gunneridae</taxon>
        <taxon>Pentapetalae</taxon>
        <taxon>rosids</taxon>
        <taxon>fabids</taxon>
        <taxon>Rosales</taxon>
        <taxon>Cannabaceae</taxon>
        <taxon>Parasponia</taxon>
    </lineage>
</organism>
<keyword evidence="2" id="KW-1185">Reference proteome</keyword>
<gene>
    <name evidence="1" type="ORF">PanWU01x14_197780</name>
</gene>
<name>A0A2P5BZ18_PARAD</name>
<dbReference type="Proteomes" id="UP000237105">
    <property type="component" value="Unassembled WGS sequence"/>
</dbReference>
<comment type="caution">
    <text evidence="1">The sequence shown here is derived from an EMBL/GenBank/DDBJ whole genome shotgun (WGS) entry which is preliminary data.</text>
</comment>
<evidence type="ECO:0000313" key="2">
    <source>
        <dbReference type="Proteomes" id="UP000237105"/>
    </source>
</evidence>
<protein>
    <submittedName>
        <fullName evidence="1">Uncharacterized protein</fullName>
    </submittedName>
</protein>
<evidence type="ECO:0000313" key="1">
    <source>
        <dbReference type="EMBL" id="PON54048.1"/>
    </source>
</evidence>
<dbReference type="AlphaFoldDB" id="A0A2P5BZ18"/>
<reference evidence="2" key="1">
    <citation type="submission" date="2016-06" db="EMBL/GenBank/DDBJ databases">
        <title>Parallel loss of symbiosis genes in relatives of nitrogen-fixing non-legume Parasponia.</title>
        <authorList>
            <person name="Van Velzen R."/>
            <person name="Holmer R."/>
            <person name="Bu F."/>
            <person name="Rutten L."/>
            <person name="Van Zeijl A."/>
            <person name="Liu W."/>
            <person name="Santuari L."/>
            <person name="Cao Q."/>
            <person name="Sharma T."/>
            <person name="Shen D."/>
            <person name="Roswanjaya Y."/>
            <person name="Wardhani T."/>
            <person name="Kalhor M.S."/>
            <person name="Jansen J."/>
            <person name="Van den Hoogen J."/>
            <person name="Gungor B."/>
            <person name="Hartog M."/>
            <person name="Hontelez J."/>
            <person name="Verver J."/>
            <person name="Yang W.-C."/>
            <person name="Schijlen E."/>
            <person name="Repin R."/>
            <person name="Schilthuizen M."/>
            <person name="Schranz E."/>
            <person name="Heidstra R."/>
            <person name="Miyata K."/>
            <person name="Fedorova E."/>
            <person name="Kohlen W."/>
            <person name="Bisseling T."/>
            <person name="Smit S."/>
            <person name="Geurts R."/>
        </authorList>
    </citation>
    <scope>NUCLEOTIDE SEQUENCE [LARGE SCALE GENOMIC DNA]</scope>
    <source>
        <strain evidence="2">cv. WU1-14</strain>
    </source>
</reference>
<sequence length="78" mass="8560">MSMRRGAGYSNVICNSQPGSLVGWLANDSWTYVAFWRPSSPQGPLATPFIKESECGWHDTTQPTLHSDNPQAACVFLS</sequence>
<dbReference type="EMBL" id="JXTB01000199">
    <property type="protein sequence ID" value="PON54048.1"/>
    <property type="molecule type" value="Genomic_DNA"/>
</dbReference>